<evidence type="ECO:0000313" key="1">
    <source>
        <dbReference type="EMBL" id="SBS33642.1"/>
    </source>
</evidence>
<dbReference type="Proteomes" id="UP000092627">
    <property type="component" value="Unassembled WGS sequence"/>
</dbReference>
<keyword evidence="2" id="KW-1185">Reference proteome</keyword>
<dbReference type="STRING" id="295068.MAQ5080_02635"/>
<dbReference type="AlphaFoldDB" id="A0A1A8TJK6"/>
<evidence type="ECO:0000313" key="2">
    <source>
        <dbReference type="Proteomes" id="UP000092627"/>
    </source>
</evidence>
<accession>A0A1A8TJK6</accession>
<proteinExistence type="predicted"/>
<organism evidence="1 2">
    <name type="scientific">Marinomonas aquimarina</name>
    <dbReference type="NCBI Taxonomy" id="295068"/>
    <lineage>
        <taxon>Bacteria</taxon>
        <taxon>Pseudomonadati</taxon>
        <taxon>Pseudomonadota</taxon>
        <taxon>Gammaproteobacteria</taxon>
        <taxon>Oceanospirillales</taxon>
        <taxon>Oceanospirillaceae</taxon>
        <taxon>Marinomonas</taxon>
    </lineage>
</organism>
<gene>
    <name evidence="1" type="ORF">MAQ5080_02635</name>
</gene>
<dbReference type="EMBL" id="FLOC01000016">
    <property type="protein sequence ID" value="SBS33642.1"/>
    <property type="molecule type" value="Genomic_DNA"/>
</dbReference>
<sequence>MTIYLYLSVAQQALDSISLLLHICKSNFQNRLIIIISETKYSTPH</sequence>
<reference evidence="1 2" key="1">
    <citation type="submission" date="2016-06" db="EMBL/GenBank/DDBJ databases">
        <authorList>
            <person name="Kjaerup R.B."/>
            <person name="Dalgaard T.S."/>
            <person name="Juul-Madsen H.R."/>
        </authorList>
    </citation>
    <scope>NUCLEOTIDE SEQUENCE [LARGE SCALE GENOMIC DNA]</scope>
    <source>
        <strain evidence="1 2">CECT 5080</strain>
    </source>
</reference>
<name>A0A1A8TJK6_9GAMM</name>
<protein>
    <submittedName>
        <fullName evidence="1">Uncharacterized protein</fullName>
    </submittedName>
</protein>